<accession>A0ACB9K7V6</accession>
<reference evidence="1 2" key="2">
    <citation type="journal article" date="2022" name="Mol. Ecol. Resour.">
        <title>The genomes of chicory, endive, great burdock and yacon provide insights into Asteraceae paleo-polyploidization history and plant inulin production.</title>
        <authorList>
            <person name="Fan W."/>
            <person name="Wang S."/>
            <person name="Wang H."/>
            <person name="Wang A."/>
            <person name="Jiang F."/>
            <person name="Liu H."/>
            <person name="Zhao H."/>
            <person name="Xu D."/>
            <person name="Zhang Y."/>
        </authorList>
    </citation>
    <scope>NUCLEOTIDE SEQUENCE [LARGE SCALE GENOMIC DNA]</scope>
    <source>
        <strain evidence="2">cv. Yunnan</strain>
        <tissue evidence="1">Leaves</tissue>
    </source>
</reference>
<keyword evidence="2" id="KW-1185">Reference proteome</keyword>
<dbReference type="EMBL" id="CM042018">
    <property type="protein sequence ID" value="KAI3828313.1"/>
    <property type="molecule type" value="Genomic_DNA"/>
</dbReference>
<evidence type="ECO:0000313" key="1">
    <source>
        <dbReference type="EMBL" id="KAI3828313.1"/>
    </source>
</evidence>
<proteinExistence type="predicted"/>
<gene>
    <name evidence="1" type="ORF">L1987_02413</name>
</gene>
<comment type="caution">
    <text evidence="1">The sequence shown here is derived from an EMBL/GenBank/DDBJ whole genome shotgun (WGS) entry which is preliminary data.</text>
</comment>
<dbReference type="Proteomes" id="UP001056120">
    <property type="component" value="Linkage Group LG01"/>
</dbReference>
<protein>
    <submittedName>
        <fullName evidence="1">Uncharacterized protein</fullName>
    </submittedName>
</protein>
<reference evidence="2" key="1">
    <citation type="journal article" date="2022" name="Mol. Ecol. Resour.">
        <title>The genomes of chicory, endive, great burdock and yacon provide insights into Asteraceae palaeo-polyploidization history and plant inulin production.</title>
        <authorList>
            <person name="Fan W."/>
            <person name="Wang S."/>
            <person name="Wang H."/>
            <person name="Wang A."/>
            <person name="Jiang F."/>
            <person name="Liu H."/>
            <person name="Zhao H."/>
            <person name="Xu D."/>
            <person name="Zhang Y."/>
        </authorList>
    </citation>
    <scope>NUCLEOTIDE SEQUENCE [LARGE SCALE GENOMIC DNA]</scope>
    <source>
        <strain evidence="2">cv. Yunnan</strain>
    </source>
</reference>
<evidence type="ECO:0000313" key="2">
    <source>
        <dbReference type="Proteomes" id="UP001056120"/>
    </source>
</evidence>
<organism evidence="1 2">
    <name type="scientific">Smallanthus sonchifolius</name>
    <dbReference type="NCBI Taxonomy" id="185202"/>
    <lineage>
        <taxon>Eukaryota</taxon>
        <taxon>Viridiplantae</taxon>
        <taxon>Streptophyta</taxon>
        <taxon>Embryophyta</taxon>
        <taxon>Tracheophyta</taxon>
        <taxon>Spermatophyta</taxon>
        <taxon>Magnoliopsida</taxon>
        <taxon>eudicotyledons</taxon>
        <taxon>Gunneridae</taxon>
        <taxon>Pentapetalae</taxon>
        <taxon>asterids</taxon>
        <taxon>campanulids</taxon>
        <taxon>Asterales</taxon>
        <taxon>Asteraceae</taxon>
        <taxon>Asteroideae</taxon>
        <taxon>Heliantheae alliance</taxon>
        <taxon>Millerieae</taxon>
        <taxon>Smallanthus</taxon>
    </lineage>
</organism>
<sequence>MHAIIILILIDRSINNLIKPLGSRAGTPGRPIYSRWGVSEPYSTSVASPSLHLVVALRQTPAGSHRTGTAHSLSLAGYSTAEGVVAAPAETVSPPSPESGASRNGSAAGSGSVCGTAPGSFCGCPGRGNGRKGYDGSQGECEECKLCHCGMYYLTVVDCCCLVGGGGCFI</sequence>
<name>A0ACB9K7V6_9ASTR</name>